<dbReference type="PANTHER" id="PTHR35807:SF1">
    <property type="entry name" value="TRANSCRIPTIONAL REGULATOR REDD"/>
    <property type="match status" value="1"/>
</dbReference>
<dbReference type="SMART" id="SM00028">
    <property type="entry name" value="TPR"/>
    <property type="match status" value="7"/>
</dbReference>
<dbReference type="SMART" id="SM00382">
    <property type="entry name" value="AAA"/>
    <property type="match status" value="1"/>
</dbReference>
<dbReference type="Gene3D" id="3.40.50.300">
    <property type="entry name" value="P-loop containing nucleotide triphosphate hydrolases"/>
    <property type="match status" value="1"/>
</dbReference>
<dbReference type="InterPro" id="IPR036388">
    <property type="entry name" value="WH-like_DNA-bd_sf"/>
</dbReference>
<dbReference type="Pfam" id="PF00486">
    <property type="entry name" value="Trans_reg_C"/>
    <property type="match status" value="1"/>
</dbReference>
<dbReference type="InterPro" id="IPR002182">
    <property type="entry name" value="NB-ARC"/>
</dbReference>
<dbReference type="SUPFAM" id="SSF48452">
    <property type="entry name" value="TPR-like"/>
    <property type="match status" value="4"/>
</dbReference>
<dbReference type="AlphaFoldDB" id="A0A9W6QG78"/>
<gene>
    <name evidence="8" type="ORF">Aglo03_03320</name>
</gene>
<dbReference type="Gene3D" id="1.25.40.10">
    <property type="entry name" value="Tetratricopeptide repeat domain"/>
    <property type="match status" value="3"/>
</dbReference>
<dbReference type="GO" id="GO:0043531">
    <property type="term" value="F:ADP binding"/>
    <property type="evidence" value="ECO:0007669"/>
    <property type="project" value="InterPro"/>
</dbReference>
<dbReference type="EMBL" id="BSSD01000001">
    <property type="protein sequence ID" value="GLW89516.1"/>
    <property type="molecule type" value="Genomic_DNA"/>
</dbReference>
<organism evidence="8 9">
    <name type="scientific">Actinokineospora globicatena</name>
    <dbReference type="NCBI Taxonomy" id="103729"/>
    <lineage>
        <taxon>Bacteria</taxon>
        <taxon>Bacillati</taxon>
        <taxon>Actinomycetota</taxon>
        <taxon>Actinomycetes</taxon>
        <taxon>Pseudonocardiales</taxon>
        <taxon>Pseudonocardiaceae</taxon>
        <taxon>Actinokineospora</taxon>
    </lineage>
</organism>
<feature type="domain" description="OmpR/PhoB-type" evidence="7">
    <location>
        <begin position="1"/>
        <end position="93"/>
    </location>
</feature>
<reference evidence="8" key="1">
    <citation type="submission" date="2023-02" db="EMBL/GenBank/DDBJ databases">
        <title>Actinokineospora globicatena NBRC 15670.</title>
        <authorList>
            <person name="Ichikawa N."/>
            <person name="Sato H."/>
            <person name="Tonouchi N."/>
        </authorList>
    </citation>
    <scope>NUCLEOTIDE SEQUENCE</scope>
    <source>
        <strain evidence="8">NBRC 15670</strain>
    </source>
</reference>
<evidence type="ECO:0000313" key="9">
    <source>
        <dbReference type="Proteomes" id="UP001165042"/>
    </source>
</evidence>
<dbReference type="InterPro" id="IPR001867">
    <property type="entry name" value="OmpR/PhoB-type_DNA-bd"/>
</dbReference>
<accession>A0A9W6QG78</accession>
<dbReference type="GO" id="GO:0003677">
    <property type="term" value="F:DNA binding"/>
    <property type="evidence" value="ECO:0007669"/>
    <property type="project" value="UniProtKB-UniRule"/>
</dbReference>
<feature type="DNA-binding region" description="OmpR/PhoB-type" evidence="6">
    <location>
        <begin position="1"/>
        <end position="93"/>
    </location>
</feature>
<keyword evidence="4" id="KW-0804">Transcription</keyword>
<comment type="similarity">
    <text evidence="1">Belongs to the AfsR/DnrI/RedD regulatory family.</text>
</comment>
<dbReference type="InterPro" id="IPR011990">
    <property type="entry name" value="TPR-like_helical_dom_sf"/>
</dbReference>
<sequence>MAGNGEVRVLGPVEVLVDGTVVAVGSAKLRTLLAALAVRAHESVSTDELVGWLWGDDAPENPRHTVQIYVMRLRRLLGKAVIQTTGDGYRLVAAVDVVTFERVLDQARAARPEDEADLLRAAEALWRGEPLADVDIADLRDRVVPRLWELRLAAAERRVGLDLVAGRHEVIGELRALTAAHPLRERLWALLVRALLAAGRESEAMAAYHQVRDVLADQLGVDPGAELRHLFQGMLADPDEPAPAPTPVSRVRLPPDLPDFVGRDDLVERVERLLTPRGTAMPIVTVVGPPGVGKTALAVHVAHRLHDRFPDGRLLLNLHGYSTRPSTTAEQALAHLLRTLGVAPERVPLEVDAQSDLLRALLADKRTLLVLDNASGADQVRALLPSGSGCAVLITSRDEMRGLAVTHGARKVSVGVLDDTGARQLLTEMLGAAVEAEPEAVTELIEACGALPLALRIAAANVEDSIDRYVRELLRQDRLRALTVTGDIAVSAAFDLSYAALSPDARRLFRRCGVARAPEITAETAAVIAGIDEQDAMALLRVLATSHLIEQTHPGRFQLHDLLRLYAVQRAGAEDSDADREDVMSRLLAWYVGVANHAADVLYPEMNRLAAPRVRRPFADNGSVLSWLDSERINLASIVCHAADNGPYQPAWLLADALRGYFWIQSDNTAWRSSALAGLRAATVSGDHEAMAAMRLSLGTMYSSFGDYRGAIEHYDQALLIAKRTGSALLESAVLNNFACTWQDQGALDRAVDCYERALALQREAGTEARVVTMMVNLGSAYWELGRISAARDLFEQAREALRGTRSRQAEVEVLDSLARVYLDQGDTGLAIERATEALRLSESTGQPRQIAEAHNTLGAATLRTGSPDRAVEHHTHALRTARDVGFQRAQVSALVGLVDAHRVAGQLKEALAYGREALALTDRVGFRGREGRVLLALARTFRDLGDNAVATDHVRRALEVHRDTGHRLGEARALRLLGDVLVVDDPGAAEKHWREALDLFTDMGVAEAVELARALG</sequence>
<evidence type="ECO:0000259" key="7">
    <source>
        <dbReference type="PROSITE" id="PS51755"/>
    </source>
</evidence>
<dbReference type="CDD" id="cd15831">
    <property type="entry name" value="BTAD"/>
    <property type="match status" value="1"/>
</dbReference>
<keyword evidence="9" id="KW-1185">Reference proteome</keyword>
<dbReference type="SMART" id="SM00862">
    <property type="entry name" value="Trans_reg_C"/>
    <property type="match status" value="1"/>
</dbReference>
<dbReference type="PROSITE" id="PS51755">
    <property type="entry name" value="OMPR_PHOB"/>
    <property type="match status" value="1"/>
</dbReference>
<dbReference type="InterPro" id="IPR051677">
    <property type="entry name" value="AfsR-DnrI-RedD_regulator"/>
</dbReference>
<dbReference type="Pfam" id="PF03704">
    <property type="entry name" value="BTAD"/>
    <property type="match status" value="1"/>
</dbReference>
<dbReference type="SUPFAM" id="SSF46894">
    <property type="entry name" value="C-terminal effector domain of the bipartite response regulators"/>
    <property type="match status" value="1"/>
</dbReference>
<dbReference type="SMART" id="SM01043">
    <property type="entry name" value="BTAD"/>
    <property type="match status" value="1"/>
</dbReference>
<dbReference type="Proteomes" id="UP001165042">
    <property type="component" value="Unassembled WGS sequence"/>
</dbReference>
<keyword evidence="2" id="KW-0805">Transcription regulation</keyword>
<dbReference type="InterPro" id="IPR027417">
    <property type="entry name" value="P-loop_NTPase"/>
</dbReference>
<dbReference type="Pfam" id="PF13424">
    <property type="entry name" value="TPR_12"/>
    <property type="match status" value="2"/>
</dbReference>
<keyword evidence="5" id="KW-0802">TPR repeat</keyword>
<evidence type="ECO:0000256" key="3">
    <source>
        <dbReference type="ARBA" id="ARBA00023125"/>
    </source>
</evidence>
<keyword evidence="3 6" id="KW-0238">DNA-binding</keyword>
<dbReference type="InterPro" id="IPR016032">
    <property type="entry name" value="Sig_transdc_resp-reg_C-effctor"/>
</dbReference>
<evidence type="ECO:0000256" key="5">
    <source>
        <dbReference type="PROSITE-ProRule" id="PRU00339"/>
    </source>
</evidence>
<dbReference type="InterPro" id="IPR005158">
    <property type="entry name" value="BTAD"/>
</dbReference>
<dbReference type="InterPro" id="IPR003593">
    <property type="entry name" value="AAA+_ATPase"/>
</dbReference>
<name>A0A9W6QG78_9PSEU</name>
<evidence type="ECO:0000256" key="6">
    <source>
        <dbReference type="PROSITE-ProRule" id="PRU01091"/>
    </source>
</evidence>
<evidence type="ECO:0000256" key="2">
    <source>
        <dbReference type="ARBA" id="ARBA00023015"/>
    </source>
</evidence>
<feature type="repeat" description="TPR" evidence="5">
    <location>
        <begin position="692"/>
        <end position="725"/>
    </location>
</feature>
<dbReference type="Pfam" id="PF00931">
    <property type="entry name" value="NB-ARC"/>
    <property type="match status" value="1"/>
</dbReference>
<dbReference type="PANTHER" id="PTHR35807">
    <property type="entry name" value="TRANSCRIPTIONAL REGULATOR REDD-RELATED"/>
    <property type="match status" value="1"/>
</dbReference>
<feature type="repeat" description="TPR" evidence="5">
    <location>
        <begin position="812"/>
        <end position="845"/>
    </location>
</feature>
<dbReference type="GO" id="GO:0006355">
    <property type="term" value="P:regulation of DNA-templated transcription"/>
    <property type="evidence" value="ECO:0007669"/>
    <property type="project" value="InterPro"/>
</dbReference>
<proteinExistence type="inferred from homology"/>
<evidence type="ECO:0000256" key="1">
    <source>
        <dbReference type="ARBA" id="ARBA00005820"/>
    </source>
</evidence>
<evidence type="ECO:0000313" key="8">
    <source>
        <dbReference type="EMBL" id="GLW89516.1"/>
    </source>
</evidence>
<comment type="caution">
    <text evidence="8">The sequence shown here is derived from an EMBL/GenBank/DDBJ whole genome shotgun (WGS) entry which is preliminary data.</text>
</comment>
<protein>
    <submittedName>
        <fullName evidence="8">SARP family transcriptional regulator</fullName>
    </submittedName>
</protein>
<dbReference type="PROSITE" id="PS50005">
    <property type="entry name" value="TPR"/>
    <property type="match status" value="2"/>
</dbReference>
<dbReference type="InterPro" id="IPR019734">
    <property type="entry name" value="TPR_rpt"/>
</dbReference>
<dbReference type="PRINTS" id="PR00364">
    <property type="entry name" value="DISEASERSIST"/>
</dbReference>
<dbReference type="Gene3D" id="1.10.10.10">
    <property type="entry name" value="Winged helix-like DNA-binding domain superfamily/Winged helix DNA-binding domain"/>
    <property type="match status" value="2"/>
</dbReference>
<evidence type="ECO:0000256" key="4">
    <source>
        <dbReference type="ARBA" id="ARBA00023163"/>
    </source>
</evidence>
<dbReference type="SUPFAM" id="SSF52540">
    <property type="entry name" value="P-loop containing nucleoside triphosphate hydrolases"/>
    <property type="match status" value="1"/>
</dbReference>
<dbReference type="GO" id="GO:0000160">
    <property type="term" value="P:phosphorelay signal transduction system"/>
    <property type="evidence" value="ECO:0007669"/>
    <property type="project" value="InterPro"/>
</dbReference>